<name>A0A5C7JA29_9BACT</name>
<protein>
    <recommendedName>
        <fullName evidence="3">DUF4926 domain-containing protein</fullName>
    </recommendedName>
</protein>
<comment type="caution">
    <text evidence="1">The sequence shown here is derived from an EMBL/GenBank/DDBJ whole genome shotgun (WGS) entry which is preliminary data.</text>
</comment>
<evidence type="ECO:0000313" key="1">
    <source>
        <dbReference type="EMBL" id="TXG77964.1"/>
    </source>
</evidence>
<evidence type="ECO:0000313" key="2">
    <source>
        <dbReference type="Proteomes" id="UP000321026"/>
    </source>
</evidence>
<evidence type="ECO:0008006" key="3">
    <source>
        <dbReference type="Google" id="ProtNLM"/>
    </source>
</evidence>
<accession>A0A5C7JA29</accession>
<proteinExistence type="predicted"/>
<gene>
    <name evidence="1" type="ORF">E6Q11_01910</name>
</gene>
<dbReference type="AlphaFoldDB" id="A0A5C7JA29"/>
<sequence>MQEQAVVFQAGDVVKVLEDVTAKDFEGHTVFLSSGTQGTVVEVAESEFQLEIECDVGSELVVAVVQDDQVELVRRERE</sequence>
<dbReference type="Proteomes" id="UP000321026">
    <property type="component" value="Unassembled WGS sequence"/>
</dbReference>
<dbReference type="EMBL" id="SSDS01000031">
    <property type="protein sequence ID" value="TXG77964.1"/>
    <property type="molecule type" value="Genomic_DNA"/>
</dbReference>
<reference evidence="1 2" key="1">
    <citation type="submission" date="2018-09" db="EMBL/GenBank/DDBJ databases">
        <title>Metagenome Assembled Genomes from an Advanced Water Purification Facility.</title>
        <authorList>
            <person name="Stamps B.W."/>
            <person name="Spear J.R."/>
        </authorList>
    </citation>
    <scope>NUCLEOTIDE SEQUENCE [LARGE SCALE GENOMIC DNA]</scope>
    <source>
        <strain evidence="1">Bin_63_2</strain>
    </source>
</reference>
<organism evidence="1 2">
    <name type="scientific">Candidatus Dojkabacteria bacterium</name>
    <dbReference type="NCBI Taxonomy" id="2099670"/>
    <lineage>
        <taxon>Bacteria</taxon>
        <taxon>Candidatus Dojkabacteria</taxon>
    </lineage>
</organism>